<feature type="transmembrane region" description="Helical" evidence="13">
    <location>
        <begin position="385"/>
        <end position="407"/>
    </location>
</feature>
<dbReference type="NCBIfam" id="TIGR00797">
    <property type="entry name" value="matE"/>
    <property type="match status" value="1"/>
</dbReference>
<dbReference type="Proteomes" id="UP000241201">
    <property type="component" value="Unassembled WGS sequence"/>
</dbReference>
<dbReference type="AlphaFoldDB" id="A0A2T3G209"/>
<gene>
    <name evidence="14" type="ORF">C7U55_01890</name>
</gene>
<feature type="transmembrane region" description="Helical" evidence="13">
    <location>
        <begin position="316"/>
        <end position="334"/>
    </location>
</feature>
<dbReference type="InterPro" id="IPR050222">
    <property type="entry name" value="MATE_MdtK"/>
</dbReference>
<comment type="similarity">
    <text evidence="3">Belongs to the multi antimicrobial extrusion (MATE) (TC 2.A.66.1) family.</text>
</comment>
<keyword evidence="10" id="KW-0406">Ion transport</keyword>
<feature type="transmembrane region" description="Helical" evidence="13">
    <location>
        <begin position="51"/>
        <end position="74"/>
    </location>
</feature>
<dbReference type="GO" id="GO:0015297">
    <property type="term" value="F:antiporter activity"/>
    <property type="evidence" value="ECO:0007669"/>
    <property type="project" value="UniProtKB-KW"/>
</dbReference>
<evidence type="ECO:0000313" key="14">
    <source>
        <dbReference type="EMBL" id="PST41559.1"/>
    </source>
</evidence>
<dbReference type="PANTHER" id="PTHR43298">
    <property type="entry name" value="MULTIDRUG RESISTANCE PROTEIN NORM-RELATED"/>
    <property type="match status" value="1"/>
</dbReference>
<dbReference type="SUPFAM" id="SSF81665">
    <property type="entry name" value="Calcium ATPase, transmembrane domain M"/>
    <property type="match status" value="1"/>
</dbReference>
<keyword evidence="5" id="KW-0813">Transport</keyword>
<dbReference type="GO" id="GO:0042910">
    <property type="term" value="F:xenobiotic transmembrane transporter activity"/>
    <property type="evidence" value="ECO:0007669"/>
    <property type="project" value="InterPro"/>
</dbReference>
<keyword evidence="15" id="KW-1185">Reference proteome</keyword>
<dbReference type="PANTHER" id="PTHR43298:SF2">
    <property type="entry name" value="FMN_FAD EXPORTER YEEO-RELATED"/>
    <property type="match status" value="1"/>
</dbReference>
<feature type="transmembrane region" description="Helical" evidence="13">
    <location>
        <begin position="95"/>
        <end position="114"/>
    </location>
</feature>
<evidence type="ECO:0000256" key="8">
    <source>
        <dbReference type="ARBA" id="ARBA00022692"/>
    </source>
</evidence>
<feature type="transmembrane region" description="Helical" evidence="13">
    <location>
        <begin position="354"/>
        <end position="373"/>
    </location>
</feature>
<feature type="transmembrane region" description="Helical" evidence="13">
    <location>
        <begin position="192"/>
        <end position="213"/>
    </location>
</feature>
<feature type="transmembrane region" description="Helical" evidence="13">
    <location>
        <begin position="165"/>
        <end position="186"/>
    </location>
</feature>
<comment type="function">
    <text evidence="1">Multidrug efflux pump.</text>
</comment>
<evidence type="ECO:0000256" key="6">
    <source>
        <dbReference type="ARBA" id="ARBA00022449"/>
    </source>
</evidence>
<dbReference type="GO" id="GO:0005886">
    <property type="term" value="C:plasma membrane"/>
    <property type="evidence" value="ECO:0007669"/>
    <property type="project" value="UniProtKB-SubCell"/>
</dbReference>
<evidence type="ECO:0000256" key="13">
    <source>
        <dbReference type="SAM" id="Phobius"/>
    </source>
</evidence>
<dbReference type="GeneID" id="77469857"/>
<evidence type="ECO:0000313" key="15">
    <source>
        <dbReference type="Proteomes" id="UP000241201"/>
    </source>
</evidence>
<evidence type="ECO:0000256" key="7">
    <source>
        <dbReference type="ARBA" id="ARBA00022475"/>
    </source>
</evidence>
<reference evidence="15" key="1">
    <citation type="submission" date="2018-03" db="EMBL/GenBank/DDBJ databases">
        <title>Lachnoclostridium SNUG30370 gen.nov., sp.nov., isolated from human faeces.</title>
        <authorList>
            <person name="Seo B."/>
            <person name="Jeon K."/>
            <person name="Ko G."/>
        </authorList>
    </citation>
    <scope>NUCLEOTIDE SEQUENCE [LARGE SCALE GENOMIC DNA]</scope>
    <source>
        <strain evidence="15">SNUG30370</strain>
    </source>
</reference>
<accession>A0A2T3G209</accession>
<organism evidence="14 15">
    <name type="scientific">Faecalibacillus faecis</name>
    <dbReference type="NCBI Taxonomy" id="1982628"/>
    <lineage>
        <taxon>Bacteria</taxon>
        <taxon>Bacillati</taxon>
        <taxon>Bacillota</taxon>
        <taxon>Erysipelotrichia</taxon>
        <taxon>Erysipelotrichales</taxon>
        <taxon>Coprobacillaceae</taxon>
        <taxon>Faecalibacillus</taxon>
    </lineage>
</organism>
<feature type="transmembrane region" description="Helical" evidence="13">
    <location>
        <begin position="419"/>
        <end position="437"/>
    </location>
</feature>
<evidence type="ECO:0000256" key="12">
    <source>
        <dbReference type="ARBA" id="ARBA00031636"/>
    </source>
</evidence>
<dbReference type="RefSeq" id="WP_106987098.1">
    <property type="nucleotide sequence ID" value="NZ_JADPLM010000015.1"/>
</dbReference>
<dbReference type="Pfam" id="PF01554">
    <property type="entry name" value="MatE"/>
    <property type="match status" value="2"/>
</dbReference>
<protein>
    <recommendedName>
        <fullName evidence="4">Probable multidrug resistance protein NorM</fullName>
    </recommendedName>
    <alternativeName>
        <fullName evidence="12">Multidrug-efflux transporter</fullName>
    </alternativeName>
</protein>
<evidence type="ECO:0000256" key="4">
    <source>
        <dbReference type="ARBA" id="ARBA00020268"/>
    </source>
</evidence>
<evidence type="ECO:0000256" key="10">
    <source>
        <dbReference type="ARBA" id="ARBA00023065"/>
    </source>
</evidence>
<keyword evidence="6" id="KW-0050">Antiport</keyword>
<dbReference type="InterPro" id="IPR002528">
    <property type="entry name" value="MATE_fam"/>
</dbReference>
<dbReference type="GO" id="GO:0006811">
    <property type="term" value="P:monoatomic ion transport"/>
    <property type="evidence" value="ECO:0007669"/>
    <property type="project" value="UniProtKB-KW"/>
</dbReference>
<evidence type="ECO:0000256" key="11">
    <source>
        <dbReference type="ARBA" id="ARBA00023136"/>
    </source>
</evidence>
<comment type="subcellular location">
    <subcellularLocation>
        <location evidence="2">Cell membrane</location>
        <topology evidence="2">Multi-pass membrane protein</topology>
    </subcellularLocation>
</comment>
<comment type="caution">
    <text evidence="14">The sequence shown here is derived from an EMBL/GenBank/DDBJ whole genome shotgun (WGS) entry which is preliminary data.</text>
</comment>
<feature type="transmembrane region" description="Helical" evidence="13">
    <location>
        <begin position="134"/>
        <end position="153"/>
    </location>
</feature>
<feature type="transmembrane region" description="Helical" evidence="13">
    <location>
        <begin position="12"/>
        <end position="31"/>
    </location>
</feature>
<name>A0A2T3G209_9FIRM</name>
<evidence type="ECO:0000256" key="3">
    <source>
        <dbReference type="ARBA" id="ARBA00010199"/>
    </source>
</evidence>
<keyword evidence="7" id="KW-1003">Cell membrane</keyword>
<sequence>MEKDLTHGNTLKLIISFCIPLIGGAIFQQLYNVVDTMIVGRFVGVNALAAVGSTGSLNFLIIGFVLGLAAGFGIPIAQAFGAREEKRMLQTIMNAFYLCIFFSIVLTILTHFTTETLLQWMQTPANIFKQSYDYISIIFYGLTCTIAYNFLASVSRALGDSKTPLIFLIISSVLNVVLDLSMIINFHMGVRGAALATVIAQGISAVLCFIYMAKKYPNLRFDHHARSISFPIIKKLINIAVPMALQYSITAVGAVILQSAVNTLGSAKVAAIAAAQKLSMFFTQPMDMMGSTMATFSGQNLGAGKIERIFKGIKESMFLVIGYGIVACIFMIFFGKYLSLLFVAGNETGVINDAQQFLICNSIFYFVLGILFVSRNTIQGLGKSALTMLAGGAELVARAFVAFALVGKFGYNAICFANPIAWFAAIIILIPTLVILMNKLKKEHN</sequence>
<keyword evidence="11 13" id="KW-0472">Membrane</keyword>
<dbReference type="InterPro" id="IPR023298">
    <property type="entry name" value="ATPase_P-typ_TM_dom_sf"/>
</dbReference>
<keyword evidence="8 13" id="KW-0812">Transmembrane</keyword>
<dbReference type="EMBL" id="PYLP01000002">
    <property type="protein sequence ID" value="PST41559.1"/>
    <property type="molecule type" value="Genomic_DNA"/>
</dbReference>
<evidence type="ECO:0000256" key="5">
    <source>
        <dbReference type="ARBA" id="ARBA00022448"/>
    </source>
</evidence>
<dbReference type="CDD" id="cd13138">
    <property type="entry name" value="MATE_yoeA_like"/>
    <property type="match status" value="1"/>
</dbReference>
<dbReference type="InterPro" id="IPR048279">
    <property type="entry name" value="MdtK-like"/>
</dbReference>
<proteinExistence type="inferred from homology"/>
<dbReference type="PIRSF" id="PIRSF006603">
    <property type="entry name" value="DinF"/>
    <property type="match status" value="1"/>
</dbReference>
<keyword evidence="9 13" id="KW-1133">Transmembrane helix</keyword>
<evidence type="ECO:0000256" key="2">
    <source>
        <dbReference type="ARBA" id="ARBA00004651"/>
    </source>
</evidence>
<evidence type="ECO:0000256" key="9">
    <source>
        <dbReference type="ARBA" id="ARBA00022989"/>
    </source>
</evidence>
<evidence type="ECO:0000256" key="1">
    <source>
        <dbReference type="ARBA" id="ARBA00003408"/>
    </source>
</evidence>